<dbReference type="PANTHER" id="PTHR47926">
    <property type="entry name" value="PENTATRICOPEPTIDE REPEAT-CONTAINING PROTEIN"/>
    <property type="match status" value="1"/>
</dbReference>
<feature type="repeat" description="PPR" evidence="2">
    <location>
        <begin position="612"/>
        <end position="646"/>
    </location>
</feature>
<sequence length="840" mass="93725">MHGTPKLMLERFIFRTCRYYRSQLNFQNGSCRVFFDNSDMEKRYSHLFQILANTKAFSEGQTLHSHIIKIQPKPQIFVSNSLANFYFKCGFVEDAQQVFDEMCQPDVVSWNTMIGGYLLCGYLWNSFFCFKMMLACGFVPDRFSFISVLKCCVSYGDMAGGSQVHGLLIKFHLGDNVFVGNGLLDLYAEFHCFDEALKVFDSLVFKDTTLINTMIGIYAKTGNLEEAFSNFRLILSASNVPTNVTFLHLLSAISGYGNLRQGLQVHGVIIKYGFEGQGVIENSLVGMYCSCGAMDEPFDLLFYLCSKNVMSWTTLISGYTIHGCFQEAIDVFSWIYRDVMVVIDEVLLASILNASAACGCLHLGTQIHSLIFKSGIESYKYIAAALMDMYAKCLRVEDMQKMFRQIDDKQNMLFWTTVISGNVHNGFPMKALESFSEMLKEGVKPDAIAYVSVLSGCVDLETIEQGELIHAYVTKSGSGSNISVQTALISLYAHCGCFCSAVKLFEKMEHDVVSFTALISGYSKFGYSEEAQFWLVKMLWEGIRPNRFTLASALTACAKSTTIETGKSLHNLIIRTGMEDDKFVASSLIDMYSKCGAIDDAVNFFNGTPKHDIVVWNSMLAGHAHHGNGTEVLKAFDEMQSLGMNPDGITFLSVLSGCSHGNLVDRVIRYFVSMRDEYGISPMMEHYAVVVDALGRAGLFNEAVKFVEGMDSEPWIVVLRSLLSCCILRGSTQLGLALVAKIMESGEDDAATYVLFSKLYAIDGRWDDARKVREVMERKFWQPKVLDRDDFKPVAGEEKQNDESKRMGSHFSCGFGAGVVEYLCQVEPCSGGSLTSEVCD</sequence>
<protein>
    <recommendedName>
        <fullName evidence="5">Pentatricopeptide repeat-containing protein</fullName>
    </recommendedName>
</protein>
<dbReference type="FunFam" id="1.25.40.10:FF:000381">
    <property type="entry name" value="Pentatricopeptide repeat-containing protein"/>
    <property type="match status" value="1"/>
</dbReference>
<feature type="repeat" description="PPR" evidence="2">
    <location>
        <begin position="511"/>
        <end position="545"/>
    </location>
</feature>
<dbReference type="OMA" id="TPMKEHY"/>
<evidence type="ECO:0000313" key="3">
    <source>
        <dbReference type="EMBL" id="KAF8411954.1"/>
    </source>
</evidence>
<keyword evidence="1" id="KW-0677">Repeat</keyword>
<dbReference type="PANTHER" id="PTHR47926:SF342">
    <property type="entry name" value="TETRATRICOPEPTIDE-LIKE HELICAL DOMAIN-CONTAINING PROTEIN-RELATED"/>
    <property type="match status" value="1"/>
</dbReference>
<dbReference type="FunFam" id="1.25.40.10:FF:000073">
    <property type="entry name" value="Pentatricopeptide repeat-containing protein chloroplastic"/>
    <property type="match status" value="1"/>
</dbReference>
<evidence type="ECO:0008006" key="5">
    <source>
        <dbReference type="Google" id="ProtNLM"/>
    </source>
</evidence>
<feature type="repeat" description="PPR" evidence="2">
    <location>
        <begin position="411"/>
        <end position="445"/>
    </location>
</feature>
<dbReference type="NCBIfam" id="TIGR00756">
    <property type="entry name" value="PPR"/>
    <property type="match status" value="1"/>
</dbReference>
<dbReference type="EMBL" id="JABCRI010000002">
    <property type="protein sequence ID" value="KAF8411954.1"/>
    <property type="molecule type" value="Genomic_DNA"/>
</dbReference>
<dbReference type="InterPro" id="IPR011990">
    <property type="entry name" value="TPR-like_helical_dom_sf"/>
</dbReference>
<name>A0A834ZQS0_TETSI</name>
<dbReference type="Gene3D" id="1.25.40.10">
    <property type="entry name" value="Tetratricopeptide repeat domain"/>
    <property type="match status" value="5"/>
</dbReference>
<reference evidence="3 4" key="1">
    <citation type="submission" date="2020-04" db="EMBL/GenBank/DDBJ databases">
        <title>Plant Genome Project.</title>
        <authorList>
            <person name="Zhang R.-G."/>
        </authorList>
    </citation>
    <scope>NUCLEOTIDE SEQUENCE [LARGE SCALE GENOMIC DNA]</scope>
    <source>
        <strain evidence="3">YNK0</strain>
        <tissue evidence="3">Leaf</tissue>
    </source>
</reference>
<dbReference type="GO" id="GO:0009451">
    <property type="term" value="P:RNA modification"/>
    <property type="evidence" value="ECO:0007669"/>
    <property type="project" value="InterPro"/>
</dbReference>
<keyword evidence="4" id="KW-1185">Reference proteome</keyword>
<organism evidence="3 4">
    <name type="scientific">Tetracentron sinense</name>
    <name type="common">Spur-leaf</name>
    <dbReference type="NCBI Taxonomy" id="13715"/>
    <lineage>
        <taxon>Eukaryota</taxon>
        <taxon>Viridiplantae</taxon>
        <taxon>Streptophyta</taxon>
        <taxon>Embryophyta</taxon>
        <taxon>Tracheophyta</taxon>
        <taxon>Spermatophyta</taxon>
        <taxon>Magnoliopsida</taxon>
        <taxon>Trochodendrales</taxon>
        <taxon>Trochodendraceae</taxon>
        <taxon>Tetracentron</taxon>
    </lineage>
</organism>
<evidence type="ECO:0000256" key="2">
    <source>
        <dbReference type="PROSITE-ProRule" id="PRU00708"/>
    </source>
</evidence>
<evidence type="ECO:0000313" key="4">
    <source>
        <dbReference type="Proteomes" id="UP000655225"/>
    </source>
</evidence>
<dbReference type="InterPro" id="IPR046960">
    <property type="entry name" value="PPR_At4g14850-like_plant"/>
</dbReference>
<feature type="repeat" description="PPR" evidence="2">
    <location>
        <begin position="749"/>
        <end position="783"/>
    </location>
</feature>
<comment type="caution">
    <text evidence="3">The sequence shown here is derived from an EMBL/GenBank/DDBJ whole genome shotgun (WGS) entry which is preliminary data.</text>
</comment>
<dbReference type="FunFam" id="1.25.40.10:FF:000090">
    <property type="entry name" value="Pentatricopeptide repeat-containing protein, chloroplastic"/>
    <property type="match status" value="1"/>
</dbReference>
<proteinExistence type="predicted"/>
<dbReference type="AlphaFoldDB" id="A0A834ZQS0"/>
<feature type="repeat" description="PPR" evidence="2">
    <location>
        <begin position="207"/>
        <end position="241"/>
    </location>
</feature>
<dbReference type="GO" id="GO:0003729">
    <property type="term" value="F:mRNA binding"/>
    <property type="evidence" value="ECO:0007669"/>
    <property type="project" value="UniProtKB-ARBA"/>
</dbReference>
<dbReference type="FunFam" id="1.25.40.10:FF:000343">
    <property type="entry name" value="Pentatricopeptide repeat-containing protein At3g58590"/>
    <property type="match status" value="1"/>
</dbReference>
<dbReference type="InterPro" id="IPR002885">
    <property type="entry name" value="PPR_rpt"/>
</dbReference>
<dbReference type="OrthoDB" id="736689at2759"/>
<dbReference type="PROSITE" id="PS51375">
    <property type="entry name" value="PPR"/>
    <property type="match status" value="6"/>
</dbReference>
<accession>A0A834ZQS0</accession>
<feature type="repeat" description="PPR" evidence="2">
    <location>
        <begin position="106"/>
        <end position="140"/>
    </location>
</feature>
<dbReference type="Proteomes" id="UP000655225">
    <property type="component" value="Unassembled WGS sequence"/>
</dbReference>
<evidence type="ECO:0000256" key="1">
    <source>
        <dbReference type="ARBA" id="ARBA00022737"/>
    </source>
</evidence>
<dbReference type="Pfam" id="PF01535">
    <property type="entry name" value="PPR"/>
    <property type="match status" value="8"/>
</dbReference>
<dbReference type="Pfam" id="PF13041">
    <property type="entry name" value="PPR_2"/>
    <property type="match status" value="2"/>
</dbReference>
<gene>
    <name evidence="3" type="ORF">HHK36_004512</name>
</gene>